<evidence type="ECO:0000313" key="1">
    <source>
        <dbReference type="EMBL" id="CAF1615464.1"/>
    </source>
</evidence>
<feature type="non-terminal residue" evidence="1">
    <location>
        <position position="1"/>
    </location>
</feature>
<dbReference type="Proteomes" id="UP000663828">
    <property type="component" value="Unassembled WGS sequence"/>
</dbReference>
<comment type="caution">
    <text evidence="1">The sequence shown here is derived from an EMBL/GenBank/DDBJ whole genome shotgun (WGS) entry which is preliminary data.</text>
</comment>
<keyword evidence="2" id="KW-1185">Reference proteome</keyword>
<evidence type="ECO:0000313" key="2">
    <source>
        <dbReference type="Proteomes" id="UP000663828"/>
    </source>
</evidence>
<dbReference type="AlphaFoldDB" id="A0A816BZL3"/>
<accession>A0A816BZL3</accession>
<dbReference type="EMBL" id="CAJNOR010007345">
    <property type="protein sequence ID" value="CAF1615464.1"/>
    <property type="molecule type" value="Genomic_DNA"/>
</dbReference>
<name>A0A816BZL3_ADIRI</name>
<sequence>NTRKMVEEIFNSFGIVVAANHPGQWFLKQDSVNF</sequence>
<proteinExistence type="predicted"/>
<reference evidence="1" key="1">
    <citation type="submission" date="2021-02" db="EMBL/GenBank/DDBJ databases">
        <authorList>
            <person name="Nowell W R."/>
        </authorList>
    </citation>
    <scope>NUCLEOTIDE SEQUENCE</scope>
</reference>
<protein>
    <submittedName>
        <fullName evidence="1">Uncharacterized protein</fullName>
    </submittedName>
</protein>
<gene>
    <name evidence="1" type="ORF">XAT740_LOCUS49494</name>
</gene>
<organism evidence="1 2">
    <name type="scientific">Adineta ricciae</name>
    <name type="common">Rotifer</name>
    <dbReference type="NCBI Taxonomy" id="249248"/>
    <lineage>
        <taxon>Eukaryota</taxon>
        <taxon>Metazoa</taxon>
        <taxon>Spiralia</taxon>
        <taxon>Gnathifera</taxon>
        <taxon>Rotifera</taxon>
        <taxon>Eurotatoria</taxon>
        <taxon>Bdelloidea</taxon>
        <taxon>Adinetida</taxon>
        <taxon>Adinetidae</taxon>
        <taxon>Adineta</taxon>
    </lineage>
</organism>